<accession>A0ACC0VXE8</accession>
<gene>
    <name evidence="1" type="ORF">PsorP6_009426</name>
</gene>
<reference evidence="1 2" key="1">
    <citation type="journal article" date="2022" name="bioRxiv">
        <title>The genome of the oomycete Peronosclerospora sorghi, a cosmopolitan pathogen of maize and sorghum, is inflated with dispersed pseudogenes.</title>
        <authorList>
            <person name="Fletcher K."/>
            <person name="Martin F."/>
            <person name="Isakeit T."/>
            <person name="Cavanaugh K."/>
            <person name="Magill C."/>
            <person name="Michelmore R."/>
        </authorList>
    </citation>
    <scope>NUCLEOTIDE SEQUENCE [LARGE SCALE GENOMIC DNA]</scope>
    <source>
        <strain evidence="1">P6</strain>
    </source>
</reference>
<comment type="caution">
    <text evidence="1">The sequence shown here is derived from an EMBL/GenBank/DDBJ whole genome shotgun (WGS) entry which is preliminary data.</text>
</comment>
<evidence type="ECO:0000313" key="1">
    <source>
        <dbReference type="EMBL" id="KAI9911159.1"/>
    </source>
</evidence>
<dbReference type="Proteomes" id="UP001163321">
    <property type="component" value="Chromosome 5"/>
</dbReference>
<keyword evidence="2" id="KW-1185">Reference proteome</keyword>
<sequence>MLESMSQVREIDLQENVCHEQKTIASDELLAREKVLLLDQDPANPSDEKYKYSIAQLLEIQQCAPSDCPESLLASPVRNDASALNKKATFLVQSEISHSARKDTNAPTVVCSSALPVFTEVSRCRWPS</sequence>
<name>A0ACC0VXE8_9STRA</name>
<proteinExistence type="predicted"/>
<protein>
    <submittedName>
        <fullName evidence="1">Uncharacterized protein</fullName>
    </submittedName>
</protein>
<dbReference type="EMBL" id="CM047584">
    <property type="protein sequence ID" value="KAI9911159.1"/>
    <property type="molecule type" value="Genomic_DNA"/>
</dbReference>
<organism evidence="1 2">
    <name type="scientific">Peronosclerospora sorghi</name>
    <dbReference type="NCBI Taxonomy" id="230839"/>
    <lineage>
        <taxon>Eukaryota</taxon>
        <taxon>Sar</taxon>
        <taxon>Stramenopiles</taxon>
        <taxon>Oomycota</taxon>
        <taxon>Peronosporomycetes</taxon>
        <taxon>Peronosporales</taxon>
        <taxon>Peronosporaceae</taxon>
        <taxon>Peronosclerospora</taxon>
    </lineage>
</organism>
<evidence type="ECO:0000313" key="2">
    <source>
        <dbReference type="Proteomes" id="UP001163321"/>
    </source>
</evidence>